<evidence type="ECO:0000313" key="1">
    <source>
        <dbReference type="EMBL" id="VFK09272.1"/>
    </source>
</evidence>
<sequence>MDSGTGFPRIFVRLALDPLTNVDAWRWHSLAYLLDSLEHGKSILHAYQFENYYEFFAEHPESHDAFNKGNGCPIV</sequence>
<organism evidence="1">
    <name type="scientific">Candidatus Kentrum sp. LPFa</name>
    <dbReference type="NCBI Taxonomy" id="2126335"/>
    <lineage>
        <taxon>Bacteria</taxon>
        <taxon>Pseudomonadati</taxon>
        <taxon>Pseudomonadota</taxon>
        <taxon>Gammaproteobacteria</taxon>
        <taxon>Candidatus Kentrum</taxon>
    </lineage>
</organism>
<name>A0A450VWZ5_9GAMM</name>
<accession>A0A450VWZ5</accession>
<reference evidence="1" key="1">
    <citation type="submission" date="2019-02" db="EMBL/GenBank/DDBJ databases">
        <authorList>
            <person name="Gruber-Vodicka R. H."/>
            <person name="Seah K. B. B."/>
        </authorList>
    </citation>
    <scope>NUCLEOTIDE SEQUENCE</scope>
    <source>
        <strain evidence="1">BECK_S313</strain>
    </source>
</reference>
<dbReference type="EMBL" id="CAADFK010000007">
    <property type="protein sequence ID" value="VFK09272.1"/>
    <property type="molecule type" value="Genomic_DNA"/>
</dbReference>
<gene>
    <name evidence="1" type="ORF">BECKLPF1236B_GA0070989_10075</name>
</gene>
<dbReference type="AlphaFoldDB" id="A0A450VWZ5"/>
<proteinExistence type="predicted"/>
<protein>
    <submittedName>
        <fullName evidence="1">Uncharacterized protein</fullName>
    </submittedName>
</protein>